<name>A0A7W7PU87_9ACTN</name>
<dbReference type="GO" id="GO:0016987">
    <property type="term" value="F:sigma factor activity"/>
    <property type="evidence" value="ECO:0007669"/>
    <property type="project" value="TreeGrafter"/>
</dbReference>
<dbReference type="EMBL" id="JACHJI010000010">
    <property type="protein sequence ID" value="MBB4901416.1"/>
    <property type="molecule type" value="Genomic_DNA"/>
</dbReference>
<sequence>MSRTTVPGTDARPDDATVVFLGRRELLSGIVHDMLGSVAGTDDVLRETWLCWTARGGGAPPDGVAHPRACLVRVAVNHALERRAAVGRSRQTCVGPRLPEPLVTDEDAGDPALRAGPVSLAMPVVPETLTPPERAVFVLGEVFGCPHGEYVEVHEPLDRARLHTLTARERPVEHGPASERPPARRDGG</sequence>
<evidence type="ECO:0000256" key="1">
    <source>
        <dbReference type="SAM" id="MobiDB-lite"/>
    </source>
</evidence>
<dbReference type="Proteomes" id="UP000579523">
    <property type="component" value="Unassembled WGS sequence"/>
</dbReference>
<dbReference type="GO" id="GO:0000428">
    <property type="term" value="C:DNA-directed RNA polymerase complex"/>
    <property type="evidence" value="ECO:0007669"/>
    <property type="project" value="UniProtKB-KW"/>
</dbReference>
<keyword evidence="3" id="KW-1185">Reference proteome</keyword>
<keyword evidence="2" id="KW-0804">Transcription</keyword>
<accession>A0A7W7PU87</accession>
<feature type="region of interest" description="Disordered" evidence="1">
    <location>
        <begin position="165"/>
        <end position="188"/>
    </location>
</feature>
<organism evidence="2 3">
    <name type="scientific">Streptomyces griseomycini</name>
    <dbReference type="NCBI Taxonomy" id="66895"/>
    <lineage>
        <taxon>Bacteria</taxon>
        <taxon>Bacillati</taxon>
        <taxon>Actinomycetota</taxon>
        <taxon>Actinomycetes</taxon>
        <taxon>Kitasatosporales</taxon>
        <taxon>Streptomycetaceae</taxon>
        <taxon>Streptomyces</taxon>
    </lineage>
</organism>
<reference evidence="2 3" key="1">
    <citation type="submission" date="2020-08" db="EMBL/GenBank/DDBJ databases">
        <title>Genomic Encyclopedia of Type Strains, Phase III (KMG-III): the genomes of soil and plant-associated and newly described type strains.</title>
        <authorList>
            <person name="Whitman W."/>
        </authorList>
    </citation>
    <scope>NUCLEOTIDE SEQUENCE [LARGE SCALE GENOMIC DNA]</scope>
    <source>
        <strain evidence="2 3">CECT 3273</strain>
    </source>
</reference>
<gene>
    <name evidence="2" type="ORF">FHS37_005503</name>
</gene>
<dbReference type="PANTHER" id="PTHR30173">
    <property type="entry name" value="SIGMA 19 FACTOR"/>
    <property type="match status" value="1"/>
</dbReference>
<dbReference type="InterPro" id="IPR052704">
    <property type="entry name" value="ECF_Sigma-70_Domain"/>
</dbReference>
<comment type="caution">
    <text evidence="2">The sequence shown here is derived from an EMBL/GenBank/DDBJ whole genome shotgun (WGS) entry which is preliminary data.</text>
</comment>
<keyword evidence="2" id="KW-0240">DNA-directed RNA polymerase</keyword>
<dbReference type="AlphaFoldDB" id="A0A7W7PU87"/>
<protein>
    <submittedName>
        <fullName evidence="2">DNA-directed RNA polymerase specialized sigma24 family protein</fullName>
    </submittedName>
</protein>
<dbReference type="PANTHER" id="PTHR30173:SF36">
    <property type="entry name" value="ECF RNA POLYMERASE SIGMA FACTOR SIGJ"/>
    <property type="match status" value="1"/>
</dbReference>
<evidence type="ECO:0000313" key="2">
    <source>
        <dbReference type="EMBL" id="MBB4901416.1"/>
    </source>
</evidence>
<proteinExistence type="predicted"/>
<dbReference type="RefSeq" id="WP_184825898.1">
    <property type="nucleotide sequence ID" value="NZ_BMTI01000009.1"/>
</dbReference>
<evidence type="ECO:0000313" key="3">
    <source>
        <dbReference type="Proteomes" id="UP000579523"/>
    </source>
</evidence>